<proteinExistence type="predicted"/>
<sequence>MKLAIIGSGYTGTSLFSRLETIFTSNHSCINIDMYDRANEAGTGLAYQKDISSNILNRPAKAMYMNNKNDFLRWAMSSYPNSLEITPESFLQRSLFGDFLKEKLLENIERYRALGCRITTIALQVENIRKTESGWCVVTKNNKKVYDAVFLCTGTSVEADPYRLIGTLRYLSNPYPINRLGSLTGRVGILGSRLTAYDVALGLNYSKVTHAKMLSRASDRPRPVTRYHDIELKYLSPESTEAFINSRDTITLESVLNLINRELRHQGIELTIFQLASAEHLVNGDLVTSVLTAANYSLSRLWQNLSRSSRSRLMGTFQTRWANMRVPVSLQNHAAIEALIERGKVSHSKGITNVSFYNGQYCVETDKEKYFFDFIINATGIRRSLDRSNPVLDSLLSRKLAKENQYGGINVCPSTCSVLSETGEIQMGLYALGQITCGDFYMVNNIDVINNQISTLLSSFKLKKGETKTCI</sequence>
<dbReference type="PANTHER" id="PTHR40254:SF1">
    <property type="entry name" value="BLR0577 PROTEIN"/>
    <property type="match status" value="1"/>
</dbReference>
<organism evidence="2">
    <name type="scientific">Vibrio tasmaniensis</name>
    <dbReference type="NCBI Taxonomy" id="212663"/>
    <lineage>
        <taxon>Bacteria</taxon>
        <taxon>Pseudomonadati</taxon>
        <taxon>Pseudomonadota</taxon>
        <taxon>Gammaproteobacteria</taxon>
        <taxon>Vibrionales</taxon>
        <taxon>Vibrionaceae</taxon>
        <taxon>Vibrio</taxon>
    </lineage>
</organism>
<name>A0A0H4A159_9VIBR</name>
<evidence type="ECO:0000313" key="2">
    <source>
        <dbReference type="EMBL" id="AKN39929.1"/>
    </source>
</evidence>
<reference evidence="2" key="1">
    <citation type="journal article" date="2015" name="MBio">
        <title>Eco-Evolutionary Dynamics of Episomes among Ecologically Cohesive Bacterial Populations.</title>
        <authorList>
            <person name="Xue H."/>
            <person name="Cordero O.X."/>
            <person name="Camas F.M."/>
            <person name="Trimble W."/>
            <person name="Meyer F."/>
            <person name="Guglielmini J."/>
            <person name="Rocha E.P."/>
            <person name="Polz M.F."/>
        </authorList>
    </citation>
    <scope>NUCLEOTIDE SEQUENCE</scope>
    <source>
        <strain evidence="2">FF_59</strain>
    </source>
</reference>
<evidence type="ECO:0000259" key="1">
    <source>
        <dbReference type="Pfam" id="PF13454"/>
    </source>
</evidence>
<dbReference type="AlphaFoldDB" id="A0A0H4A159"/>
<dbReference type="InterPro" id="IPR052189">
    <property type="entry name" value="L-asp_N-monooxygenase_NS-form"/>
</dbReference>
<dbReference type="PANTHER" id="PTHR40254">
    <property type="entry name" value="BLR0577 PROTEIN"/>
    <property type="match status" value="1"/>
</dbReference>
<dbReference type="Pfam" id="PF13454">
    <property type="entry name" value="NAD_binding_9"/>
    <property type="match status" value="1"/>
</dbReference>
<accession>A0A0H4A159</accession>
<dbReference type="InterPro" id="IPR036188">
    <property type="entry name" value="FAD/NAD-bd_sf"/>
</dbReference>
<protein>
    <recommendedName>
        <fullName evidence="1">FAD-dependent urate hydroxylase HpyO/Asp monooxygenase CreE-like FAD/NAD(P)-binding domain-containing protein</fullName>
    </recommendedName>
</protein>
<dbReference type="InterPro" id="IPR038732">
    <property type="entry name" value="HpyO/CreE_NAD-binding"/>
</dbReference>
<dbReference type="EMBL" id="KP795670">
    <property type="protein sequence ID" value="AKN39929.1"/>
    <property type="molecule type" value="Genomic_DNA"/>
</dbReference>
<feature type="domain" description="FAD-dependent urate hydroxylase HpyO/Asp monooxygenase CreE-like FAD/NAD(P)-binding" evidence="1">
    <location>
        <begin position="4"/>
        <end position="155"/>
    </location>
</feature>
<dbReference type="SUPFAM" id="SSF51905">
    <property type="entry name" value="FAD/NAD(P)-binding domain"/>
    <property type="match status" value="1"/>
</dbReference>